<sequence length="168" mass="18926">MSGAEASQSEELIRGKCIIKGRLFDMLFDSGAMHSFIFVDCVKGLGLKFEVDLICLSFSQLDVILGMDWLAVNHVLLDCKEKTLIFDETMIEVPRLMSQGAWENTVNAKAFMVMFSREAESVVELEYIPIVKDFLEVFPEDVSELPLEREIEFAIDLIPRASPISVAL</sequence>
<dbReference type="SUPFAM" id="SSF50630">
    <property type="entry name" value="Acid proteases"/>
    <property type="match status" value="1"/>
</dbReference>
<dbReference type="InterPro" id="IPR021109">
    <property type="entry name" value="Peptidase_aspartic_dom_sf"/>
</dbReference>
<reference evidence="1" key="1">
    <citation type="journal article" date="2019" name="Toxins">
        <title>Detection of Abrin-Like and Prepropulchellin-Like Toxin Genes and Transcripts Using Whole Genome Sequencing and Full-Length Transcript Sequencing of Abrus precatorius.</title>
        <authorList>
            <person name="Hovde B.T."/>
            <person name="Daligault H.E."/>
            <person name="Hanschen E.R."/>
            <person name="Kunde Y.A."/>
            <person name="Johnson M.B."/>
            <person name="Starkenburg S.R."/>
            <person name="Johnson S.L."/>
        </authorList>
    </citation>
    <scope>NUCLEOTIDE SEQUENCE [LARGE SCALE GENOMIC DNA]</scope>
</reference>
<accession>A0A8B8M721</accession>
<dbReference type="Gene3D" id="2.40.70.10">
    <property type="entry name" value="Acid Proteases"/>
    <property type="match status" value="2"/>
</dbReference>
<dbReference type="PANTHER" id="PTHR15503:SF45">
    <property type="entry name" value="RNA-DIRECTED DNA POLYMERASE HOMOLOG"/>
    <property type="match status" value="1"/>
</dbReference>
<dbReference type="RefSeq" id="XP_027364320.1">
    <property type="nucleotide sequence ID" value="XM_027508519.1"/>
</dbReference>
<protein>
    <submittedName>
        <fullName evidence="2">Uncharacterized protein LOC113871424</fullName>
    </submittedName>
</protein>
<dbReference type="OrthoDB" id="1424108at2759"/>
<dbReference type="GeneID" id="113871424"/>
<reference evidence="2" key="2">
    <citation type="submission" date="2025-08" db="UniProtKB">
        <authorList>
            <consortium name="RefSeq"/>
        </authorList>
    </citation>
    <scope>IDENTIFICATION</scope>
    <source>
        <tissue evidence="2">Young leaves</tissue>
    </source>
</reference>
<dbReference type="AlphaFoldDB" id="A0A8B8M721"/>
<name>A0A8B8M721_ABRPR</name>
<dbReference type="CDD" id="cd00303">
    <property type="entry name" value="retropepsin_like"/>
    <property type="match status" value="1"/>
</dbReference>
<dbReference type="InterPro" id="IPR032567">
    <property type="entry name" value="RTL1-rel"/>
</dbReference>
<dbReference type="Proteomes" id="UP000694853">
    <property type="component" value="Unplaced"/>
</dbReference>
<keyword evidence="1" id="KW-1185">Reference proteome</keyword>
<evidence type="ECO:0000313" key="2">
    <source>
        <dbReference type="RefSeq" id="XP_027364320.1"/>
    </source>
</evidence>
<gene>
    <name evidence="2" type="primary">LOC113871424</name>
</gene>
<organism evidence="1 2">
    <name type="scientific">Abrus precatorius</name>
    <name type="common">Indian licorice</name>
    <name type="synonym">Glycine abrus</name>
    <dbReference type="NCBI Taxonomy" id="3816"/>
    <lineage>
        <taxon>Eukaryota</taxon>
        <taxon>Viridiplantae</taxon>
        <taxon>Streptophyta</taxon>
        <taxon>Embryophyta</taxon>
        <taxon>Tracheophyta</taxon>
        <taxon>Spermatophyta</taxon>
        <taxon>Magnoliopsida</taxon>
        <taxon>eudicotyledons</taxon>
        <taxon>Gunneridae</taxon>
        <taxon>Pentapetalae</taxon>
        <taxon>rosids</taxon>
        <taxon>fabids</taxon>
        <taxon>Fabales</taxon>
        <taxon>Fabaceae</taxon>
        <taxon>Papilionoideae</taxon>
        <taxon>50 kb inversion clade</taxon>
        <taxon>NPAAA clade</taxon>
        <taxon>indigoferoid/millettioid clade</taxon>
        <taxon>Abreae</taxon>
        <taxon>Abrus</taxon>
    </lineage>
</organism>
<evidence type="ECO:0000313" key="1">
    <source>
        <dbReference type="Proteomes" id="UP000694853"/>
    </source>
</evidence>
<dbReference type="Pfam" id="PF08284">
    <property type="entry name" value="RVP_2"/>
    <property type="match status" value="1"/>
</dbReference>
<dbReference type="PANTHER" id="PTHR15503">
    <property type="entry name" value="LDOC1 RELATED"/>
    <property type="match status" value="1"/>
</dbReference>
<dbReference type="KEGG" id="aprc:113871424"/>
<proteinExistence type="predicted"/>